<dbReference type="PANTHER" id="PTHR24305">
    <property type="entry name" value="CYTOCHROME P450"/>
    <property type="match status" value="1"/>
</dbReference>
<reference evidence="5 6" key="1">
    <citation type="submission" date="2014-02" db="EMBL/GenBank/DDBJ databases">
        <title>The genome sequence of Colletotrichum nymphaeae SA-01.</title>
        <authorList>
            <person name="Baroncelli R."/>
            <person name="Thon M.R."/>
        </authorList>
    </citation>
    <scope>NUCLEOTIDE SEQUENCE [LARGE SCALE GENOMIC DNA]</scope>
    <source>
        <strain evidence="5 6">SA-01</strain>
    </source>
</reference>
<evidence type="ECO:0000256" key="2">
    <source>
        <dbReference type="ARBA" id="ARBA00022723"/>
    </source>
</evidence>
<keyword evidence="1" id="KW-0349">Heme</keyword>
<keyword evidence="5" id="KW-0560">Oxidoreductase</keyword>
<dbReference type="PANTHER" id="PTHR24305:SF164">
    <property type="entry name" value="P450, PUTATIVE (EUROFUNG)-RELATED"/>
    <property type="match status" value="1"/>
</dbReference>
<dbReference type="Proteomes" id="UP000070054">
    <property type="component" value="Unassembled WGS sequence"/>
</dbReference>
<evidence type="ECO:0000313" key="5">
    <source>
        <dbReference type="EMBL" id="KXH52133.1"/>
    </source>
</evidence>
<sequence length="184" mass="20927">MPWELLTLGLLPASWNHIVLLACIVIAALWIRTLHLQATAKIPGPWHLKLSSLFVKHRELLGQKREWVHKLHLRYGPVVQVACNEVSFASYTAAKQIYGSGSRDFPKTELYSLFQQDGHINLFTALDHDTHSTIRRHLADRYSNSSVLRPQIIEMIDERAETFAAVCAATDTVDIYVRFPRSPA</sequence>
<evidence type="ECO:0000256" key="1">
    <source>
        <dbReference type="ARBA" id="ARBA00022617"/>
    </source>
</evidence>
<dbReference type="EMBL" id="JEMN01001010">
    <property type="protein sequence ID" value="KXH52133.1"/>
    <property type="molecule type" value="Genomic_DNA"/>
</dbReference>
<keyword evidence="4" id="KW-1133">Transmembrane helix</keyword>
<keyword evidence="6" id="KW-1185">Reference proteome</keyword>
<dbReference type="GO" id="GO:0020037">
    <property type="term" value="F:heme binding"/>
    <property type="evidence" value="ECO:0007669"/>
    <property type="project" value="InterPro"/>
</dbReference>
<dbReference type="SUPFAM" id="SSF48264">
    <property type="entry name" value="Cytochrome P450"/>
    <property type="match status" value="1"/>
</dbReference>
<proteinExistence type="predicted"/>
<gene>
    <name evidence="5" type="ORF">CNYM01_00464</name>
</gene>
<protein>
    <submittedName>
        <fullName evidence="5">Cytochrome P450 monooxygenase</fullName>
    </submittedName>
</protein>
<evidence type="ECO:0000313" key="6">
    <source>
        <dbReference type="Proteomes" id="UP000070054"/>
    </source>
</evidence>
<comment type="caution">
    <text evidence="5">The sequence shown here is derived from an EMBL/GenBank/DDBJ whole genome shotgun (WGS) entry which is preliminary data.</text>
</comment>
<dbReference type="InterPro" id="IPR036396">
    <property type="entry name" value="Cyt_P450_sf"/>
</dbReference>
<dbReference type="InterPro" id="IPR050121">
    <property type="entry name" value="Cytochrome_P450_monoxygenase"/>
</dbReference>
<accession>A0A135TVH2</accession>
<feature type="transmembrane region" description="Helical" evidence="4">
    <location>
        <begin position="12"/>
        <end position="31"/>
    </location>
</feature>
<organism evidence="5 6">
    <name type="scientific">Colletotrichum nymphaeae SA-01</name>
    <dbReference type="NCBI Taxonomy" id="1460502"/>
    <lineage>
        <taxon>Eukaryota</taxon>
        <taxon>Fungi</taxon>
        <taxon>Dikarya</taxon>
        <taxon>Ascomycota</taxon>
        <taxon>Pezizomycotina</taxon>
        <taxon>Sordariomycetes</taxon>
        <taxon>Hypocreomycetidae</taxon>
        <taxon>Glomerellales</taxon>
        <taxon>Glomerellaceae</taxon>
        <taxon>Colletotrichum</taxon>
        <taxon>Colletotrichum acutatum species complex</taxon>
    </lineage>
</organism>
<keyword evidence="4" id="KW-0472">Membrane</keyword>
<dbReference type="OrthoDB" id="1470350at2759"/>
<evidence type="ECO:0000256" key="4">
    <source>
        <dbReference type="SAM" id="Phobius"/>
    </source>
</evidence>
<dbReference type="GO" id="GO:0016705">
    <property type="term" value="F:oxidoreductase activity, acting on paired donors, with incorporation or reduction of molecular oxygen"/>
    <property type="evidence" value="ECO:0007669"/>
    <property type="project" value="InterPro"/>
</dbReference>
<keyword evidence="4" id="KW-0812">Transmembrane</keyword>
<keyword evidence="3" id="KW-0408">Iron</keyword>
<dbReference type="AlphaFoldDB" id="A0A135TVH2"/>
<dbReference type="GO" id="GO:0004497">
    <property type="term" value="F:monooxygenase activity"/>
    <property type="evidence" value="ECO:0007669"/>
    <property type="project" value="UniProtKB-KW"/>
</dbReference>
<keyword evidence="5" id="KW-0503">Monooxygenase</keyword>
<evidence type="ECO:0000256" key="3">
    <source>
        <dbReference type="ARBA" id="ARBA00023004"/>
    </source>
</evidence>
<dbReference type="GO" id="GO:0005506">
    <property type="term" value="F:iron ion binding"/>
    <property type="evidence" value="ECO:0007669"/>
    <property type="project" value="InterPro"/>
</dbReference>
<name>A0A135TVH2_9PEZI</name>
<keyword evidence="2" id="KW-0479">Metal-binding</keyword>
<dbReference type="Gene3D" id="1.10.630.10">
    <property type="entry name" value="Cytochrome P450"/>
    <property type="match status" value="1"/>
</dbReference>